<evidence type="ECO:0000313" key="8">
    <source>
        <dbReference type="Proteomes" id="UP000276295"/>
    </source>
</evidence>
<dbReference type="PANTHER" id="PTHR33420:SF12">
    <property type="entry name" value="FIMBRIN-LIKE PROTEIN FIMI-RELATED"/>
    <property type="match status" value="1"/>
</dbReference>
<proteinExistence type="inferred from homology"/>
<dbReference type="AlphaFoldDB" id="A0A3A5JP25"/>
<organism evidence="7 8">
    <name type="scientific">Buttiauxella izardii</name>
    <dbReference type="NCBI Taxonomy" id="82991"/>
    <lineage>
        <taxon>Bacteria</taxon>
        <taxon>Pseudomonadati</taxon>
        <taxon>Pseudomonadota</taxon>
        <taxon>Gammaproteobacteria</taxon>
        <taxon>Enterobacterales</taxon>
        <taxon>Enterobacteriaceae</taxon>
        <taxon>Buttiauxella</taxon>
    </lineage>
</organism>
<dbReference type="InterPro" id="IPR000259">
    <property type="entry name" value="Adhesion_dom_fimbrial"/>
</dbReference>
<evidence type="ECO:0000256" key="4">
    <source>
        <dbReference type="ARBA" id="ARBA00023263"/>
    </source>
</evidence>
<keyword evidence="3 5" id="KW-0732">Signal</keyword>
<dbReference type="Proteomes" id="UP000276295">
    <property type="component" value="Unassembled WGS sequence"/>
</dbReference>
<gene>
    <name evidence="7" type="ORF">D6029_17770</name>
</gene>
<feature type="signal peptide" evidence="5">
    <location>
        <begin position="1"/>
        <end position="22"/>
    </location>
</feature>
<dbReference type="OrthoDB" id="6466381at2"/>
<dbReference type="InterPro" id="IPR036937">
    <property type="entry name" value="Adhesion_dom_fimbrial_sf"/>
</dbReference>
<comment type="caution">
    <text evidence="7">The sequence shown here is derived from an EMBL/GenBank/DDBJ whole genome shotgun (WGS) entry which is preliminary data.</text>
</comment>
<evidence type="ECO:0000259" key="6">
    <source>
        <dbReference type="Pfam" id="PF00419"/>
    </source>
</evidence>
<dbReference type="PANTHER" id="PTHR33420">
    <property type="entry name" value="FIMBRIAL SUBUNIT ELFA-RELATED"/>
    <property type="match status" value="1"/>
</dbReference>
<evidence type="ECO:0000256" key="2">
    <source>
        <dbReference type="ARBA" id="ARBA00006671"/>
    </source>
</evidence>
<comment type="similarity">
    <text evidence="2">Belongs to the fimbrial protein family.</text>
</comment>
<evidence type="ECO:0000256" key="1">
    <source>
        <dbReference type="ARBA" id="ARBA00004561"/>
    </source>
</evidence>
<dbReference type="EMBL" id="QZWH01000044">
    <property type="protein sequence ID" value="RJT20062.1"/>
    <property type="molecule type" value="Genomic_DNA"/>
</dbReference>
<evidence type="ECO:0000313" key="7">
    <source>
        <dbReference type="EMBL" id="RJT20062.1"/>
    </source>
</evidence>
<dbReference type="GO" id="GO:0043709">
    <property type="term" value="P:cell adhesion involved in single-species biofilm formation"/>
    <property type="evidence" value="ECO:0007669"/>
    <property type="project" value="TreeGrafter"/>
</dbReference>
<keyword evidence="8" id="KW-1185">Reference proteome</keyword>
<accession>A0A3A5JP25</accession>
<evidence type="ECO:0000256" key="5">
    <source>
        <dbReference type="SAM" id="SignalP"/>
    </source>
</evidence>
<dbReference type="RefSeq" id="WP_120066055.1">
    <property type="nucleotide sequence ID" value="NZ_QZWH01000044.1"/>
</dbReference>
<dbReference type="SUPFAM" id="SSF49401">
    <property type="entry name" value="Bacterial adhesins"/>
    <property type="match status" value="1"/>
</dbReference>
<feature type="chain" id="PRO_5017436089" evidence="5">
    <location>
        <begin position="23"/>
        <end position="176"/>
    </location>
</feature>
<dbReference type="Gene3D" id="2.60.40.1090">
    <property type="entry name" value="Fimbrial-type adhesion domain"/>
    <property type="match status" value="1"/>
</dbReference>
<dbReference type="InterPro" id="IPR050263">
    <property type="entry name" value="Bact_Fimbrial_Adh_Pro"/>
</dbReference>
<evidence type="ECO:0000256" key="3">
    <source>
        <dbReference type="ARBA" id="ARBA00022729"/>
    </source>
</evidence>
<name>A0A3A5JP25_9ENTR</name>
<sequence>MKRVIALSLLSSAFIASPATFAANGEGQVNFTGEILDTACEVVNSLAAPLNVQMGKVSKNVFTAKGDTTSPESFNVILRNCPASVSTASITFSGTPDTNNGDVLAISSGAGVATGVGIQLLDESLQPLPLFQASIDHPLTPAVDNELHFGARYISTASSVTAGVANGVTNFTVVYN</sequence>
<reference evidence="7 8" key="1">
    <citation type="submission" date="2018-09" db="EMBL/GenBank/DDBJ databases">
        <title>Draft genome sequence of Buttiauxella izardii CCUG 35510T.</title>
        <authorList>
            <person name="Salva-Serra F."/>
            <person name="Marathe N."/>
            <person name="Moore E."/>
            <person name="Stadler-Svensson L."/>
            <person name="Engstrom-Jakobsson H."/>
        </authorList>
    </citation>
    <scope>NUCLEOTIDE SEQUENCE [LARGE SCALE GENOMIC DNA]</scope>
    <source>
        <strain evidence="7 8">CCUG 35510</strain>
    </source>
</reference>
<comment type="subcellular location">
    <subcellularLocation>
        <location evidence="1">Fimbrium</location>
    </subcellularLocation>
</comment>
<protein>
    <submittedName>
        <fullName evidence="7">Type 1 fimbrial protein</fullName>
    </submittedName>
</protein>
<dbReference type="InterPro" id="IPR008966">
    <property type="entry name" value="Adhesion_dom_sf"/>
</dbReference>
<dbReference type="GO" id="GO:0009289">
    <property type="term" value="C:pilus"/>
    <property type="evidence" value="ECO:0007669"/>
    <property type="project" value="UniProtKB-SubCell"/>
</dbReference>
<feature type="domain" description="Fimbrial-type adhesion" evidence="6">
    <location>
        <begin position="30"/>
        <end position="175"/>
    </location>
</feature>
<dbReference type="Pfam" id="PF00419">
    <property type="entry name" value="Fimbrial"/>
    <property type="match status" value="1"/>
</dbReference>
<keyword evidence="4" id="KW-0281">Fimbrium</keyword>